<keyword evidence="3" id="KW-1185">Reference proteome</keyword>
<feature type="compositionally biased region" description="Low complexity" evidence="1">
    <location>
        <begin position="885"/>
        <end position="900"/>
    </location>
</feature>
<dbReference type="Proteomes" id="UP000236754">
    <property type="component" value="Unassembled WGS sequence"/>
</dbReference>
<accession>A0A1H6EAF3</accession>
<feature type="compositionally biased region" description="Polar residues" evidence="1">
    <location>
        <begin position="948"/>
        <end position="964"/>
    </location>
</feature>
<feature type="region of interest" description="Disordered" evidence="1">
    <location>
        <begin position="884"/>
        <end position="964"/>
    </location>
</feature>
<gene>
    <name evidence="2" type="ORF">SAMN05216223_13139</name>
</gene>
<protein>
    <recommendedName>
        <fullName evidence="4">Histidine kinase-, DNA gyrase B-, and HSP90-like ATPase</fullName>
    </recommendedName>
</protein>
<dbReference type="OrthoDB" id="9802640at2"/>
<reference evidence="2 3" key="1">
    <citation type="submission" date="2016-10" db="EMBL/GenBank/DDBJ databases">
        <authorList>
            <person name="de Groot N.N."/>
        </authorList>
    </citation>
    <scope>NUCLEOTIDE SEQUENCE [LARGE SCALE GENOMIC DNA]</scope>
    <source>
        <strain evidence="2 3">CGMCC 4.2023</strain>
    </source>
</reference>
<evidence type="ECO:0008006" key="4">
    <source>
        <dbReference type="Google" id="ProtNLM"/>
    </source>
</evidence>
<organism evidence="2 3">
    <name type="scientific">Actinacidiphila yanglinensis</name>
    <dbReference type="NCBI Taxonomy" id="310779"/>
    <lineage>
        <taxon>Bacteria</taxon>
        <taxon>Bacillati</taxon>
        <taxon>Actinomycetota</taxon>
        <taxon>Actinomycetes</taxon>
        <taxon>Kitasatosporales</taxon>
        <taxon>Streptomycetaceae</taxon>
        <taxon>Actinacidiphila</taxon>
    </lineage>
</organism>
<evidence type="ECO:0000256" key="1">
    <source>
        <dbReference type="SAM" id="MobiDB-lite"/>
    </source>
</evidence>
<sequence length="964" mass="104741">MASEALVSAVRKLLDDPHADPGLEVSGVEQAAEAVRLLDEGLRGGLGVFRSMAAGAQQGAESLSSDSLQVLSEFVQNANDAGAGRLRFRLSPEALLVAHDGDPVRLGDILLLGMPWLTGKTTDAQSTGRFGIGLSTLRALAATWEVHCRPFHLRYAGLTLEPATRPELPEEISGPRWTVFRIPLEPGQLPADELFAWFESWSDSSLLFLRHLEHIEVTDGEHSTVLRLSWEEAARTRVEIGGTESSVVVRHATTSEGAVWRMYEAQVTPRPEWKRHHKALGDEVPVAVALPLQVHGHGSVHAGLPVAPLDMAARVHTQFDPVASREGFASSRLNQQLVPLVADLWEGAVRDVLGHVDPAAWHLVHLSPTGGATPPHHLQDVIRSTLQTRARQSLAANLVLPASDDGPPVSLVEFAVEEIALTGVIDDAEVARLSGAPYTFPHTARDRAGHWRRVLADWRAAGAAELRPEVRVTDALVLFGDAERDVVRTVRLAAVALESGHEYTLAQKPCLVSADGRSLNPSDRRHAYAEGPASDTGTLDGLGVVHDLHPAFWAEDPAAKKVLDWLRRRGSLIRRDDTAAVLGIVARLGESGGRLPDADEPEEIARLASLQSALGDLPKRARNTLGPKIGRAVRLNAFTFDDQGEEQPCVVEPRAAYLPAKLESADRDRFAVAARKTPGLVWVHRSYERSLLSAAQGNGLSRTAFLRLLGVADIPRLTALPRDRFDSAYFKQYAADSRIGLARHCMWNLPDRRRVMWNETATHTLDDLVSDDLRAVVADIVAEENVGERRRRTAALLRTLTGPLTSSEQGRVQMAQADRKWFVAARRRPCGSGSCGTPPGWRTPPVLCGPRPRFSCARRMPWPSTVTTTPTTCTETFSRPWLAVPTSSPSSAFPATPTFPGSRTGSANCESAHGTATRSEMACERKRCSSTGPSHDVSRTARPRSRGPRSSETSGTPSWGRSSS</sequence>
<dbReference type="RefSeq" id="WP_103890867.1">
    <property type="nucleotide sequence ID" value="NZ_FNVU01000031.1"/>
</dbReference>
<dbReference type="AlphaFoldDB" id="A0A1H6EAF3"/>
<dbReference type="EMBL" id="FNVU01000031">
    <property type="protein sequence ID" value="SEG94838.1"/>
    <property type="molecule type" value="Genomic_DNA"/>
</dbReference>
<dbReference type="NCBIfam" id="NF047352">
    <property type="entry name" value="P_loop_sacsin"/>
    <property type="match status" value="1"/>
</dbReference>
<evidence type="ECO:0000313" key="3">
    <source>
        <dbReference type="Proteomes" id="UP000236754"/>
    </source>
</evidence>
<dbReference type="InterPro" id="IPR036890">
    <property type="entry name" value="HATPase_C_sf"/>
</dbReference>
<proteinExistence type="predicted"/>
<feature type="compositionally biased region" description="Polar residues" evidence="1">
    <location>
        <begin position="901"/>
        <end position="918"/>
    </location>
</feature>
<dbReference type="SUPFAM" id="SSF55874">
    <property type="entry name" value="ATPase domain of HSP90 chaperone/DNA topoisomerase II/histidine kinase"/>
    <property type="match status" value="1"/>
</dbReference>
<evidence type="ECO:0000313" key="2">
    <source>
        <dbReference type="EMBL" id="SEG94838.1"/>
    </source>
</evidence>
<name>A0A1H6EAF3_9ACTN</name>